<evidence type="ECO:0000256" key="4">
    <source>
        <dbReference type="ARBA" id="ARBA00024867"/>
    </source>
</evidence>
<evidence type="ECO:0000313" key="8">
    <source>
        <dbReference type="Proteomes" id="UP000095447"/>
    </source>
</evidence>
<dbReference type="SUPFAM" id="SSF52172">
    <property type="entry name" value="CheY-like"/>
    <property type="match status" value="1"/>
</dbReference>
<dbReference type="Pfam" id="PF00072">
    <property type="entry name" value="Response_reg"/>
    <property type="match status" value="1"/>
</dbReference>
<dbReference type="EMBL" id="CYZA01000011">
    <property type="protein sequence ID" value="CUO14855.1"/>
    <property type="molecule type" value="Genomic_DNA"/>
</dbReference>
<dbReference type="PROSITE" id="PS50110">
    <property type="entry name" value="RESPONSE_REGULATORY"/>
    <property type="match status" value="1"/>
</dbReference>
<feature type="domain" description="Response regulatory" evidence="6">
    <location>
        <begin position="1"/>
        <end position="74"/>
    </location>
</feature>
<dbReference type="InterPro" id="IPR011006">
    <property type="entry name" value="CheY-like_superfamily"/>
</dbReference>
<reference evidence="7 8" key="1">
    <citation type="submission" date="2015-09" db="EMBL/GenBank/DDBJ databases">
        <authorList>
            <consortium name="Pathogen Informatics"/>
        </authorList>
    </citation>
    <scope>NUCLEOTIDE SEQUENCE [LARGE SCALE GENOMIC DNA]</scope>
    <source>
        <strain evidence="7 8">2789STDY5608838</strain>
    </source>
</reference>
<keyword evidence="3" id="KW-0902">Two-component regulatory system</keyword>
<proteinExistence type="predicted"/>
<dbReference type="InterPro" id="IPR001789">
    <property type="entry name" value="Sig_transdc_resp-reg_receiver"/>
</dbReference>
<evidence type="ECO:0000256" key="2">
    <source>
        <dbReference type="ARBA" id="ARBA00022553"/>
    </source>
</evidence>
<dbReference type="Gene3D" id="3.40.50.2300">
    <property type="match status" value="1"/>
</dbReference>
<dbReference type="AlphaFoldDB" id="A0A174CSZ1"/>
<organism evidence="7 8">
    <name type="scientific">Blautia obeum</name>
    <dbReference type="NCBI Taxonomy" id="40520"/>
    <lineage>
        <taxon>Bacteria</taxon>
        <taxon>Bacillati</taxon>
        <taxon>Bacillota</taxon>
        <taxon>Clostridia</taxon>
        <taxon>Lachnospirales</taxon>
        <taxon>Lachnospiraceae</taxon>
        <taxon>Blautia</taxon>
    </lineage>
</organism>
<evidence type="ECO:0000259" key="6">
    <source>
        <dbReference type="PROSITE" id="PS50110"/>
    </source>
</evidence>
<sequence length="74" mass="8438">MIVTKAWNGREAVEIFENSEPGYFDVILMDLMMPKMGGLEATRRIRKMDREDAKSIPIDIKTILAVFDQVFGTS</sequence>
<accession>A0A174CSZ1</accession>
<dbReference type="GO" id="GO:0000160">
    <property type="term" value="P:phosphorelay signal transduction system"/>
    <property type="evidence" value="ECO:0007669"/>
    <property type="project" value="UniProtKB-KW"/>
</dbReference>
<evidence type="ECO:0000256" key="5">
    <source>
        <dbReference type="PROSITE-ProRule" id="PRU00169"/>
    </source>
</evidence>
<gene>
    <name evidence="7" type="primary">cheY</name>
    <name evidence="7" type="ORF">ERS852395_02191</name>
</gene>
<dbReference type="PANTHER" id="PTHR45339:SF1">
    <property type="entry name" value="HYBRID SIGNAL TRANSDUCTION HISTIDINE KINASE J"/>
    <property type="match status" value="1"/>
</dbReference>
<evidence type="ECO:0000256" key="3">
    <source>
        <dbReference type="ARBA" id="ARBA00023012"/>
    </source>
</evidence>
<dbReference type="PANTHER" id="PTHR45339">
    <property type="entry name" value="HYBRID SIGNAL TRANSDUCTION HISTIDINE KINASE J"/>
    <property type="match status" value="1"/>
</dbReference>
<evidence type="ECO:0000256" key="1">
    <source>
        <dbReference type="ARBA" id="ARBA00018672"/>
    </source>
</evidence>
<protein>
    <recommendedName>
        <fullName evidence="1">Stage 0 sporulation protein A homolog</fullName>
    </recommendedName>
</protein>
<name>A0A174CSZ1_9FIRM</name>
<evidence type="ECO:0000313" key="7">
    <source>
        <dbReference type="EMBL" id="CUO14855.1"/>
    </source>
</evidence>
<comment type="function">
    <text evidence="4">May play the central regulatory role in sporulation. It may be an element of the effector pathway responsible for the activation of sporulation genes in response to nutritional stress. Spo0A may act in concert with spo0H (a sigma factor) to control the expression of some genes that are critical to the sporulation process.</text>
</comment>
<feature type="modified residue" description="4-aspartylphosphate" evidence="5">
    <location>
        <position position="30"/>
    </location>
</feature>
<dbReference type="Proteomes" id="UP000095447">
    <property type="component" value="Unassembled WGS sequence"/>
</dbReference>
<keyword evidence="2 5" id="KW-0597">Phosphoprotein</keyword>